<dbReference type="SUPFAM" id="SSF54695">
    <property type="entry name" value="POZ domain"/>
    <property type="match status" value="1"/>
</dbReference>
<keyword evidence="5" id="KW-1185">Reference proteome</keyword>
<accession>A0A9Q9AWT9</accession>
<dbReference type="GO" id="GO:0000151">
    <property type="term" value="C:ubiquitin ligase complex"/>
    <property type="evidence" value="ECO:0007669"/>
    <property type="project" value="TreeGrafter"/>
</dbReference>
<evidence type="ECO:0000313" key="5">
    <source>
        <dbReference type="Proteomes" id="UP001056384"/>
    </source>
</evidence>
<dbReference type="Gene3D" id="3.30.710.10">
    <property type="entry name" value="Potassium Channel Kv1.1, Chain A"/>
    <property type="match status" value="1"/>
</dbReference>
<reference evidence="4" key="1">
    <citation type="submission" date="2022-06" db="EMBL/GenBank/DDBJ databases">
        <title>Complete genome sequences of two strains of the flax pathogen Septoria linicola.</title>
        <authorList>
            <person name="Lapalu N."/>
            <person name="Simon A."/>
            <person name="Demenou B."/>
            <person name="Paumier D."/>
            <person name="Guillot M.-P."/>
            <person name="Gout L."/>
            <person name="Valade R."/>
        </authorList>
    </citation>
    <scope>NUCLEOTIDE SEQUENCE</scope>
    <source>
        <strain evidence="4">SE15195</strain>
    </source>
</reference>
<dbReference type="OrthoDB" id="3916736at2759"/>
<dbReference type="GO" id="GO:0005737">
    <property type="term" value="C:cytoplasm"/>
    <property type="evidence" value="ECO:0007669"/>
    <property type="project" value="TreeGrafter"/>
</dbReference>
<feature type="domain" description="BTB" evidence="3">
    <location>
        <begin position="38"/>
        <end position="107"/>
    </location>
</feature>
<dbReference type="SMART" id="SM00225">
    <property type="entry name" value="BTB"/>
    <property type="match status" value="1"/>
</dbReference>
<evidence type="ECO:0000259" key="3">
    <source>
        <dbReference type="PROSITE" id="PS50097"/>
    </source>
</evidence>
<keyword evidence="1" id="KW-0677">Repeat</keyword>
<dbReference type="PANTHER" id="PTHR46231:SF1">
    <property type="entry name" value="ANKYRIN REPEAT AND BTB_POZ DOMAIN-CONTAINING PROTEIN 1"/>
    <property type="match status" value="1"/>
</dbReference>
<dbReference type="InterPro" id="IPR000210">
    <property type="entry name" value="BTB/POZ_dom"/>
</dbReference>
<dbReference type="PANTHER" id="PTHR46231">
    <property type="entry name" value="ANKYRIN REPEAT AND BTB/POZ DOMAIN-CONTAINING PROTEIN 1"/>
    <property type="match status" value="1"/>
</dbReference>
<sequence length="253" mass="29207">MEPHTISRPPSSANPFREHQTLTSISTIVKLHRTVALNDAAVRFSGRTVHCHKLVLCTNSEYFKKLVGPGSHFAEAHQNVVELEEDHLDAVEHILRYIYSQTHNTDQDNEWKLQLEVAKAAEKYLLFKLAEAASLKFKNAFETDFLQIAQDLESIHLLDLLKLHGYRELVNRDKMLMWSYLDQVRDFMSGQVEVDLAICNGVPTRDCHGRALLSSDARGKHVCSSRTSRDWKKMRFWAPKKELSTYKQLFNQQ</sequence>
<proteinExistence type="predicted"/>
<evidence type="ECO:0000313" key="4">
    <source>
        <dbReference type="EMBL" id="USW53271.1"/>
    </source>
</evidence>
<evidence type="ECO:0000256" key="2">
    <source>
        <dbReference type="ARBA" id="ARBA00023043"/>
    </source>
</evidence>
<dbReference type="PROSITE" id="PS50097">
    <property type="entry name" value="BTB"/>
    <property type="match status" value="1"/>
</dbReference>
<name>A0A9Q9AWT9_9PEZI</name>
<dbReference type="AlphaFoldDB" id="A0A9Q9AWT9"/>
<dbReference type="CDD" id="cd18186">
    <property type="entry name" value="BTB_POZ_ZBTB_KLHL-like"/>
    <property type="match status" value="1"/>
</dbReference>
<dbReference type="InterPro" id="IPR044515">
    <property type="entry name" value="ABTB1"/>
</dbReference>
<dbReference type="Proteomes" id="UP001056384">
    <property type="component" value="Chromosome 5"/>
</dbReference>
<keyword evidence="2" id="KW-0040">ANK repeat</keyword>
<evidence type="ECO:0000256" key="1">
    <source>
        <dbReference type="ARBA" id="ARBA00022737"/>
    </source>
</evidence>
<protein>
    <submittedName>
        <fullName evidence="4">Ankyrin repeat and BTB/POZ domain-containing protein</fullName>
    </submittedName>
</protein>
<dbReference type="Pfam" id="PF00651">
    <property type="entry name" value="BTB"/>
    <property type="match status" value="1"/>
</dbReference>
<organism evidence="4 5">
    <name type="scientific">Septoria linicola</name>
    <dbReference type="NCBI Taxonomy" id="215465"/>
    <lineage>
        <taxon>Eukaryota</taxon>
        <taxon>Fungi</taxon>
        <taxon>Dikarya</taxon>
        <taxon>Ascomycota</taxon>
        <taxon>Pezizomycotina</taxon>
        <taxon>Dothideomycetes</taxon>
        <taxon>Dothideomycetidae</taxon>
        <taxon>Mycosphaerellales</taxon>
        <taxon>Mycosphaerellaceae</taxon>
        <taxon>Septoria</taxon>
    </lineage>
</organism>
<dbReference type="EMBL" id="CP099422">
    <property type="protein sequence ID" value="USW53271.1"/>
    <property type="molecule type" value="Genomic_DNA"/>
</dbReference>
<gene>
    <name evidence="4" type="ORF">Slin15195_G065900</name>
</gene>
<dbReference type="InterPro" id="IPR011333">
    <property type="entry name" value="SKP1/BTB/POZ_sf"/>
</dbReference>